<keyword evidence="2 7" id="KW-0813">Transport</keyword>
<evidence type="ECO:0000256" key="7">
    <source>
        <dbReference type="RuleBase" id="RU363032"/>
    </source>
</evidence>
<comment type="subcellular location">
    <subcellularLocation>
        <location evidence="1 7">Cell membrane</location>
        <topology evidence="1 7">Multi-pass membrane protein</topology>
    </subcellularLocation>
</comment>
<feature type="transmembrane region" description="Helical" evidence="7">
    <location>
        <begin position="144"/>
        <end position="167"/>
    </location>
</feature>
<evidence type="ECO:0000256" key="5">
    <source>
        <dbReference type="ARBA" id="ARBA00022989"/>
    </source>
</evidence>
<proteinExistence type="inferred from homology"/>
<dbReference type="PANTHER" id="PTHR30193:SF37">
    <property type="entry name" value="INNER MEMBRANE ABC TRANSPORTER PERMEASE PROTEIN YCJO"/>
    <property type="match status" value="1"/>
</dbReference>
<accession>A0ABT4BSS6</accession>
<feature type="domain" description="ABC transmembrane type-1" evidence="8">
    <location>
        <begin position="67"/>
        <end position="270"/>
    </location>
</feature>
<dbReference type="InterPro" id="IPR035906">
    <property type="entry name" value="MetI-like_sf"/>
</dbReference>
<organism evidence="9 10">
    <name type="scientific">Caproiciproducens galactitolivorans</name>
    <dbReference type="NCBI Taxonomy" id="642589"/>
    <lineage>
        <taxon>Bacteria</taxon>
        <taxon>Bacillati</taxon>
        <taxon>Bacillota</taxon>
        <taxon>Clostridia</taxon>
        <taxon>Eubacteriales</taxon>
        <taxon>Acutalibacteraceae</taxon>
        <taxon>Caproiciproducens</taxon>
    </lineage>
</organism>
<dbReference type="Gene3D" id="1.10.3720.10">
    <property type="entry name" value="MetI-like"/>
    <property type="match status" value="1"/>
</dbReference>
<gene>
    <name evidence="9" type="ORF">OUY18_06705</name>
</gene>
<name>A0ABT4BSS6_9FIRM</name>
<dbReference type="InterPro" id="IPR051393">
    <property type="entry name" value="ABC_transporter_permease"/>
</dbReference>
<feature type="transmembrane region" description="Helical" evidence="7">
    <location>
        <begin position="188"/>
        <end position="209"/>
    </location>
</feature>
<dbReference type="PROSITE" id="PS50928">
    <property type="entry name" value="ABC_TM1"/>
    <property type="match status" value="1"/>
</dbReference>
<comment type="similarity">
    <text evidence="7">Belongs to the binding-protein-dependent transport system permease family.</text>
</comment>
<dbReference type="RefSeq" id="WP_268057986.1">
    <property type="nucleotide sequence ID" value="NZ_JAPOHA010000005.1"/>
</dbReference>
<dbReference type="Proteomes" id="UP001082703">
    <property type="component" value="Unassembled WGS sequence"/>
</dbReference>
<comment type="caution">
    <text evidence="9">The sequence shown here is derived from an EMBL/GenBank/DDBJ whole genome shotgun (WGS) entry which is preliminary data.</text>
</comment>
<reference evidence="9 10" key="1">
    <citation type="submission" date="2022-11" db="EMBL/GenBank/DDBJ databases">
        <authorList>
            <person name="Caiyu Z."/>
        </authorList>
    </citation>
    <scope>NUCLEOTIDE SEQUENCE [LARGE SCALE GENOMIC DNA]</scope>
    <source>
        <strain evidence="9 10">YR-4</strain>
    </source>
</reference>
<feature type="transmembrane region" description="Helical" evidence="7">
    <location>
        <begin position="66"/>
        <end position="92"/>
    </location>
</feature>
<dbReference type="Pfam" id="PF00528">
    <property type="entry name" value="BPD_transp_1"/>
    <property type="match status" value="1"/>
</dbReference>
<keyword evidence="10" id="KW-1185">Reference proteome</keyword>
<keyword evidence="3" id="KW-1003">Cell membrane</keyword>
<sequence>MQKTLKKYFAFFTLPTVLAFITVFLIPFVFGVYLSFTKFNTVNDAQWVGFSNYIRAFTEDRDFLNALFFTVKFAIVSVVLINVFAFMLALLLTRKIRGTNVFRTVFFMPDLIGGIVLGYIWQLIINGFLAAFNVDITFSATYGYWGLMILMNWQLIGYMMIIYIAGIQNIPPELIEAAEIDGANSWQVLKSVTVPMVMPSITICTFLTLTNSFKLFDQNLALTAGAPGKESAMLAMDIFNTFYGRQGYEGVGQAKAVVFFIIVALIAYLHLRLTRSKEVEN</sequence>
<dbReference type="CDD" id="cd06261">
    <property type="entry name" value="TM_PBP2"/>
    <property type="match status" value="1"/>
</dbReference>
<evidence type="ECO:0000256" key="3">
    <source>
        <dbReference type="ARBA" id="ARBA00022475"/>
    </source>
</evidence>
<dbReference type="PANTHER" id="PTHR30193">
    <property type="entry name" value="ABC TRANSPORTER PERMEASE PROTEIN"/>
    <property type="match status" value="1"/>
</dbReference>
<keyword evidence="4 7" id="KW-0812">Transmembrane</keyword>
<keyword evidence="6 7" id="KW-0472">Membrane</keyword>
<feature type="transmembrane region" description="Helical" evidence="7">
    <location>
        <begin position="252"/>
        <end position="271"/>
    </location>
</feature>
<protein>
    <submittedName>
        <fullName evidence="9">Sugar ABC transporter permease</fullName>
    </submittedName>
</protein>
<evidence type="ECO:0000256" key="4">
    <source>
        <dbReference type="ARBA" id="ARBA00022692"/>
    </source>
</evidence>
<feature type="transmembrane region" description="Helical" evidence="7">
    <location>
        <begin position="12"/>
        <end position="36"/>
    </location>
</feature>
<dbReference type="SUPFAM" id="SSF161098">
    <property type="entry name" value="MetI-like"/>
    <property type="match status" value="1"/>
</dbReference>
<evidence type="ECO:0000313" key="9">
    <source>
        <dbReference type="EMBL" id="MCY1713942.1"/>
    </source>
</evidence>
<evidence type="ECO:0000313" key="10">
    <source>
        <dbReference type="Proteomes" id="UP001082703"/>
    </source>
</evidence>
<dbReference type="EMBL" id="JAPOHA010000005">
    <property type="protein sequence ID" value="MCY1713942.1"/>
    <property type="molecule type" value="Genomic_DNA"/>
</dbReference>
<evidence type="ECO:0000256" key="2">
    <source>
        <dbReference type="ARBA" id="ARBA00022448"/>
    </source>
</evidence>
<feature type="transmembrane region" description="Helical" evidence="7">
    <location>
        <begin position="104"/>
        <end position="124"/>
    </location>
</feature>
<keyword evidence="5 7" id="KW-1133">Transmembrane helix</keyword>
<evidence type="ECO:0000259" key="8">
    <source>
        <dbReference type="PROSITE" id="PS50928"/>
    </source>
</evidence>
<evidence type="ECO:0000256" key="6">
    <source>
        <dbReference type="ARBA" id="ARBA00023136"/>
    </source>
</evidence>
<dbReference type="InterPro" id="IPR000515">
    <property type="entry name" value="MetI-like"/>
</dbReference>
<evidence type="ECO:0000256" key="1">
    <source>
        <dbReference type="ARBA" id="ARBA00004651"/>
    </source>
</evidence>